<keyword evidence="3" id="KW-1185">Reference proteome</keyword>
<organism evidence="2 3">
    <name type="scientific">Hibiscus sabdariffa</name>
    <name type="common">roselle</name>
    <dbReference type="NCBI Taxonomy" id="183260"/>
    <lineage>
        <taxon>Eukaryota</taxon>
        <taxon>Viridiplantae</taxon>
        <taxon>Streptophyta</taxon>
        <taxon>Embryophyta</taxon>
        <taxon>Tracheophyta</taxon>
        <taxon>Spermatophyta</taxon>
        <taxon>Magnoliopsida</taxon>
        <taxon>eudicotyledons</taxon>
        <taxon>Gunneridae</taxon>
        <taxon>Pentapetalae</taxon>
        <taxon>rosids</taxon>
        <taxon>malvids</taxon>
        <taxon>Malvales</taxon>
        <taxon>Malvaceae</taxon>
        <taxon>Malvoideae</taxon>
        <taxon>Hibiscus</taxon>
    </lineage>
</organism>
<evidence type="ECO:0000313" key="2">
    <source>
        <dbReference type="EMBL" id="KAK9045284.1"/>
    </source>
</evidence>
<protein>
    <submittedName>
        <fullName evidence="2">Uncharacterized protein</fullName>
    </submittedName>
</protein>
<feature type="region of interest" description="Disordered" evidence="1">
    <location>
        <begin position="25"/>
        <end position="53"/>
    </location>
</feature>
<evidence type="ECO:0000313" key="3">
    <source>
        <dbReference type="Proteomes" id="UP001396334"/>
    </source>
</evidence>
<evidence type="ECO:0000256" key="1">
    <source>
        <dbReference type="SAM" id="MobiDB-lite"/>
    </source>
</evidence>
<comment type="caution">
    <text evidence="2">The sequence shown here is derived from an EMBL/GenBank/DDBJ whole genome shotgun (WGS) entry which is preliminary data.</text>
</comment>
<name>A0ABR2U6K8_9ROSI</name>
<dbReference type="EMBL" id="JBBPBN010000002">
    <property type="protein sequence ID" value="KAK9045284.1"/>
    <property type="molecule type" value="Genomic_DNA"/>
</dbReference>
<dbReference type="Proteomes" id="UP001396334">
    <property type="component" value="Unassembled WGS sequence"/>
</dbReference>
<accession>A0ABR2U6K8</accession>
<proteinExistence type="predicted"/>
<sequence length="277" mass="31221">MQVRADVHPNSIWCVDEEESNSFTLDDVSEKQKLNDEFEDQGEESAESSTENLEAKKVATSLDKLDFFGNCKELTHLIKAFLVSNVIVGEDSASINLVTVDRVKVAQNSSTINFQEQNDVGIAMGVTTVDENPDIDSFQVEEDVRSMERGKHVSWADKVDRANSVNSTSVLFLEMQDFHCIISKKYVSILDLQDKAISAKEKKCRDRAINRNKRYGKENVILEVDASSPTNSDIARKHILTRSARKTLALGKSLGIEFIRDEEEILEDFIRVELQNS</sequence>
<reference evidence="2 3" key="1">
    <citation type="journal article" date="2024" name="G3 (Bethesda)">
        <title>Genome assembly of Hibiscus sabdariffa L. provides insights into metabolisms of medicinal natural products.</title>
        <authorList>
            <person name="Kim T."/>
        </authorList>
    </citation>
    <scope>NUCLEOTIDE SEQUENCE [LARGE SCALE GENOMIC DNA]</scope>
    <source>
        <strain evidence="2">TK-2024</strain>
        <tissue evidence="2">Old leaves</tissue>
    </source>
</reference>
<gene>
    <name evidence="2" type="ORF">V6N11_059171</name>
</gene>
<feature type="compositionally biased region" description="Acidic residues" evidence="1">
    <location>
        <begin position="37"/>
        <end position="46"/>
    </location>
</feature>